<evidence type="ECO:0000256" key="1">
    <source>
        <dbReference type="SAM" id="MobiDB-lite"/>
    </source>
</evidence>
<organism evidence="2 3">
    <name type="scientific">Coniosporium apollinis</name>
    <dbReference type="NCBI Taxonomy" id="61459"/>
    <lineage>
        <taxon>Eukaryota</taxon>
        <taxon>Fungi</taxon>
        <taxon>Dikarya</taxon>
        <taxon>Ascomycota</taxon>
        <taxon>Pezizomycotina</taxon>
        <taxon>Dothideomycetes</taxon>
        <taxon>Dothideomycetes incertae sedis</taxon>
        <taxon>Coniosporium</taxon>
    </lineage>
</organism>
<evidence type="ECO:0000313" key="3">
    <source>
        <dbReference type="Proteomes" id="UP001172684"/>
    </source>
</evidence>
<dbReference type="EMBL" id="JAPDRL010000719">
    <property type="protein sequence ID" value="KAJ9650172.1"/>
    <property type="molecule type" value="Genomic_DNA"/>
</dbReference>
<feature type="non-terminal residue" evidence="2">
    <location>
        <position position="109"/>
    </location>
</feature>
<proteinExistence type="predicted"/>
<gene>
    <name evidence="2" type="ORF">H2201_009315</name>
</gene>
<sequence length="109" mass="12314">MAGPQGIVLTSDDEDTGGTPRATTPVPTPAGIYALDFVSAEHPLLPPDQHLRITNAADARSRFRSHSDFWFDVMVAMQQRAHPEPDPGRIQELHDDIRRYIRENEQLRQ</sequence>
<comment type="caution">
    <text evidence="2">The sequence shown here is derived from an EMBL/GenBank/DDBJ whole genome shotgun (WGS) entry which is preliminary data.</text>
</comment>
<keyword evidence="3" id="KW-1185">Reference proteome</keyword>
<feature type="compositionally biased region" description="Low complexity" evidence="1">
    <location>
        <begin position="17"/>
        <end position="28"/>
    </location>
</feature>
<dbReference type="Proteomes" id="UP001172684">
    <property type="component" value="Unassembled WGS sequence"/>
</dbReference>
<feature type="region of interest" description="Disordered" evidence="1">
    <location>
        <begin position="1"/>
        <end position="28"/>
    </location>
</feature>
<protein>
    <submittedName>
        <fullName evidence="2">Uncharacterized protein</fullName>
    </submittedName>
</protein>
<evidence type="ECO:0000313" key="2">
    <source>
        <dbReference type="EMBL" id="KAJ9650172.1"/>
    </source>
</evidence>
<reference evidence="2" key="1">
    <citation type="submission" date="2022-10" db="EMBL/GenBank/DDBJ databases">
        <title>Culturing micro-colonial fungi from biological soil crusts in the Mojave desert and describing Neophaeococcomyces mojavensis, and introducing the new genera and species Taxawa tesnikishii.</title>
        <authorList>
            <person name="Kurbessoian T."/>
            <person name="Stajich J.E."/>
        </authorList>
    </citation>
    <scope>NUCLEOTIDE SEQUENCE</scope>
    <source>
        <strain evidence="2">TK_1</strain>
    </source>
</reference>
<name>A0ABQ9NE95_9PEZI</name>
<accession>A0ABQ9NE95</accession>